<name>A0AB34K0A7_PRYPA</name>
<proteinExistence type="predicted"/>
<evidence type="ECO:0000313" key="5">
    <source>
        <dbReference type="EMBL" id="KAL1527595.1"/>
    </source>
</evidence>
<accession>A0AB34K0A7</accession>
<feature type="domain" description="Saposin B-type" evidence="4">
    <location>
        <begin position="37"/>
        <end position="142"/>
    </location>
</feature>
<dbReference type="Proteomes" id="UP001515480">
    <property type="component" value="Unassembled WGS sequence"/>
</dbReference>
<comment type="caution">
    <text evidence="5">The sequence shown here is derived from an EMBL/GenBank/DDBJ whole genome shotgun (WGS) entry which is preliminary data.</text>
</comment>
<evidence type="ECO:0000256" key="3">
    <source>
        <dbReference type="SAM" id="SignalP"/>
    </source>
</evidence>
<dbReference type="InterPro" id="IPR008139">
    <property type="entry name" value="SaposinB_dom"/>
</dbReference>
<sequence>MRAAAAWLLLASPIPPAVSSPPPALATDLDPSVRPPADHRCVACVLVAQRLGARLEASRRAARAAPRSDRKGYRQGDAGVAEIEALEDALDGVCARMELRRVRRECEALLEAHDDRLAAALLASGEEGACATLLGGSCTAEAAAAVLGELVPLRSEPPPSAGEEWVGPRGLVRKLTASSYDEAVGERGAHVVVMLHHRPEEGEAPTSPAFAAAAEQFYRVAEVANGSLPLTRFCQLDVRRNEWPSGVPRRAPEDSFVYVLYRASHKADPVVVPKPDEPSLAGQDRDTARRRFLELLYGFLPNEQVAVLQKLAIWSLPQSLTAIAQPPADEIHARDVDPADRCGVCRLTLQFVFRRLGSSRRTEDALTRAVDGACADIRRPDASTSEPESRKLRVLSDRCEELLDSYADEIEAALVRASGGGEVNTLARPFASEEPDVCSRLHRVCRANVERTQPHPLRKDKAPAHAAGKRNPTAAGEETPGKNAQLSSAKEQPVLPPSSPSTKPAAQTNTASTRPPTTASTGGGVGKRGEKGTPSSKERKARVVQHRRLLQRQDCELCGLVMYQLSKERKRELENQQLLAAKTAGARSTQGAKRSRMEQQVKLDEQLEKRLDDLVEAEAAFTVCTQRATYASALRAPDPGASFDWDSCSKRTIERGAQLRTEYADALLKGVLDGREGGVCVDLLDGCTEAIAHTHTAEVDQMLSIIHSSSKDEL</sequence>
<evidence type="ECO:0000256" key="1">
    <source>
        <dbReference type="ARBA" id="ARBA00023157"/>
    </source>
</evidence>
<evidence type="ECO:0000259" key="4">
    <source>
        <dbReference type="PROSITE" id="PS50015"/>
    </source>
</evidence>
<feature type="compositionally biased region" description="Low complexity" evidence="2">
    <location>
        <begin position="508"/>
        <end position="520"/>
    </location>
</feature>
<dbReference type="PROSITE" id="PS50015">
    <property type="entry name" value="SAP_B"/>
    <property type="match status" value="2"/>
</dbReference>
<dbReference type="AlphaFoldDB" id="A0AB34K0A7"/>
<keyword evidence="6" id="KW-1185">Reference proteome</keyword>
<organism evidence="5 6">
    <name type="scientific">Prymnesium parvum</name>
    <name type="common">Toxic golden alga</name>
    <dbReference type="NCBI Taxonomy" id="97485"/>
    <lineage>
        <taxon>Eukaryota</taxon>
        <taxon>Haptista</taxon>
        <taxon>Haptophyta</taxon>
        <taxon>Prymnesiophyceae</taxon>
        <taxon>Prymnesiales</taxon>
        <taxon>Prymnesiaceae</taxon>
        <taxon>Prymnesium</taxon>
    </lineage>
</organism>
<feature type="signal peptide" evidence="3">
    <location>
        <begin position="1"/>
        <end position="19"/>
    </location>
</feature>
<dbReference type="EMBL" id="JBGBPQ010000002">
    <property type="protein sequence ID" value="KAL1527595.1"/>
    <property type="molecule type" value="Genomic_DNA"/>
</dbReference>
<evidence type="ECO:0000313" key="6">
    <source>
        <dbReference type="Proteomes" id="UP001515480"/>
    </source>
</evidence>
<keyword evidence="1" id="KW-1015">Disulfide bond</keyword>
<feature type="compositionally biased region" description="Basic and acidic residues" evidence="2">
    <location>
        <begin position="449"/>
        <end position="463"/>
    </location>
</feature>
<evidence type="ECO:0000256" key="2">
    <source>
        <dbReference type="SAM" id="MobiDB-lite"/>
    </source>
</evidence>
<reference evidence="5 6" key="1">
    <citation type="journal article" date="2024" name="Science">
        <title>Giant polyketide synthase enzymes in the biosynthesis of giant marine polyether toxins.</title>
        <authorList>
            <person name="Fallon T.R."/>
            <person name="Shende V.V."/>
            <person name="Wierzbicki I.H."/>
            <person name="Pendleton A.L."/>
            <person name="Watervoot N.F."/>
            <person name="Auber R.P."/>
            <person name="Gonzalez D.J."/>
            <person name="Wisecaver J.H."/>
            <person name="Moore B.S."/>
        </authorList>
    </citation>
    <scope>NUCLEOTIDE SEQUENCE [LARGE SCALE GENOMIC DNA]</scope>
    <source>
        <strain evidence="5 6">12B1</strain>
    </source>
</reference>
<feature type="chain" id="PRO_5044189132" description="Saposin B-type domain-containing protein" evidence="3">
    <location>
        <begin position="20"/>
        <end position="714"/>
    </location>
</feature>
<keyword evidence="3" id="KW-0732">Signal</keyword>
<gene>
    <name evidence="5" type="ORF">AB1Y20_008982</name>
</gene>
<protein>
    <recommendedName>
        <fullName evidence="4">Saposin B-type domain-containing protein</fullName>
    </recommendedName>
</protein>
<feature type="region of interest" description="Disordered" evidence="2">
    <location>
        <begin position="449"/>
        <end position="545"/>
    </location>
</feature>
<feature type="domain" description="Saposin B-type" evidence="4">
    <location>
        <begin position="338"/>
        <end position="449"/>
    </location>
</feature>